<reference evidence="3" key="1">
    <citation type="journal article" date="2014" name="Genome Announc.">
        <title>Genome sequence and annotation of Acremonium chrysogenum, producer of the beta-lactam antibiotic cephalosporin C.</title>
        <authorList>
            <person name="Terfehr D."/>
            <person name="Dahlmann T.A."/>
            <person name="Specht T."/>
            <person name="Zadra I."/>
            <person name="Kuernsteiner H."/>
            <person name="Kueck U."/>
        </authorList>
    </citation>
    <scope>NUCLEOTIDE SEQUENCE [LARGE SCALE GENOMIC DNA]</scope>
    <source>
        <strain evidence="3">ATCC 11550 / CBS 779.69 / DSM 880 / IAM 14645 / JCM 23072 / IMI 49137</strain>
    </source>
</reference>
<dbReference type="AlphaFoldDB" id="A0A086T677"/>
<dbReference type="Proteomes" id="UP000029964">
    <property type="component" value="Unassembled WGS sequence"/>
</dbReference>
<accession>A0A086T677</accession>
<feature type="compositionally biased region" description="Basic and acidic residues" evidence="1">
    <location>
        <begin position="148"/>
        <end position="159"/>
    </location>
</feature>
<organism evidence="2 3">
    <name type="scientific">Hapsidospora chrysogenum (strain ATCC 11550 / CBS 779.69 / DSM 880 / IAM 14645 / JCM 23072 / IMI 49137)</name>
    <name type="common">Acremonium chrysogenum</name>
    <dbReference type="NCBI Taxonomy" id="857340"/>
    <lineage>
        <taxon>Eukaryota</taxon>
        <taxon>Fungi</taxon>
        <taxon>Dikarya</taxon>
        <taxon>Ascomycota</taxon>
        <taxon>Pezizomycotina</taxon>
        <taxon>Sordariomycetes</taxon>
        <taxon>Hypocreomycetidae</taxon>
        <taxon>Hypocreales</taxon>
        <taxon>Bionectriaceae</taxon>
        <taxon>Hapsidospora</taxon>
    </lineage>
</organism>
<feature type="region of interest" description="Disordered" evidence="1">
    <location>
        <begin position="1"/>
        <end position="159"/>
    </location>
</feature>
<evidence type="ECO:0000313" key="3">
    <source>
        <dbReference type="Proteomes" id="UP000029964"/>
    </source>
</evidence>
<evidence type="ECO:0000313" key="2">
    <source>
        <dbReference type="EMBL" id="KFH44859.1"/>
    </source>
</evidence>
<comment type="caution">
    <text evidence="2">The sequence shown here is derived from an EMBL/GenBank/DDBJ whole genome shotgun (WGS) entry which is preliminary data.</text>
</comment>
<dbReference type="HOGENOM" id="CLU_1660182_0_0_1"/>
<name>A0A086T677_HAPC1</name>
<sequence length="159" mass="17630">MAQDSETDRPSSMILEPEGTSKDTPPTKPADTAEDDADEESPDGRKESTSCGAAGEKRTKVRNRQQESRKTARRSPKNPAARGATPREATAPKPARQRNRQWRSRRTRGNETETPPTGTKKKSCQQGRDTANGNQEVVVLERCSQTRTGDRPETKAKQR</sequence>
<proteinExistence type="predicted"/>
<feature type="compositionally biased region" description="Basic residues" evidence="1">
    <location>
        <begin position="95"/>
        <end position="107"/>
    </location>
</feature>
<feature type="compositionally biased region" description="Polar residues" evidence="1">
    <location>
        <begin position="124"/>
        <end position="135"/>
    </location>
</feature>
<gene>
    <name evidence="2" type="ORF">ACRE_043110</name>
</gene>
<keyword evidence="3" id="KW-1185">Reference proteome</keyword>
<feature type="compositionally biased region" description="Acidic residues" evidence="1">
    <location>
        <begin position="32"/>
        <end position="41"/>
    </location>
</feature>
<dbReference type="EMBL" id="JPKY01000041">
    <property type="protein sequence ID" value="KFH44859.1"/>
    <property type="molecule type" value="Genomic_DNA"/>
</dbReference>
<protein>
    <submittedName>
        <fullName evidence="2">Uncharacterized protein</fullName>
    </submittedName>
</protein>
<evidence type="ECO:0000256" key="1">
    <source>
        <dbReference type="SAM" id="MobiDB-lite"/>
    </source>
</evidence>